<keyword evidence="6 18" id="KW-0349">Heme</keyword>
<dbReference type="GO" id="GO:0006122">
    <property type="term" value="P:mitochondrial electron transport, ubiquinol to cytochrome c"/>
    <property type="evidence" value="ECO:0007669"/>
    <property type="project" value="TreeGrafter"/>
</dbReference>
<feature type="binding site" evidence="17">
    <location>
        <position position="205"/>
    </location>
    <ligand>
        <name>a ubiquinone</name>
        <dbReference type="ChEBI" id="CHEBI:16389"/>
    </ligand>
</feature>
<comment type="cofactor">
    <cofactor evidence="18">
        <name>heme</name>
        <dbReference type="ChEBI" id="CHEBI:30413"/>
    </cofactor>
    <text evidence="18">Binds 2 heme groups non-covalently.</text>
</comment>
<evidence type="ECO:0000256" key="4">
    <source>
        <dbReference type="ARBA" id="ARBA00013531"/>
    </source>
</evidence>
<dbReference type="InterPro" id="IPR016174">
    <property type="entry name" value="Di-haem_cyt_TM"/>
</dbReference>
<feature type="transmembrane region" description="Helical" evidence="19">
    <location>
        <begin position="292"/>
        <end position="311"/>
    </location>
</feature>
<evidence type="ECO:0000256" key="1">
    <source>
        <dbReference type="ARBA" id="ARBA00002566"/>
    </source>
</evidence>
<comment type="subunit">
    <text evidence="3">The main subunits of complex b-c1 are: cytochrome b, cytochrome c1 and the Rieske protein.</text>
</comment>
<dbReference type="InterPro" id="IPR005798">
    <property type="entry name" value="Cyt_b/b6_C"/>
</dbReference>
<evidence type="ECO:0000256" key="15">
    <source>
        <dbReference type="ARBA" id="ARBA00023128"/>
    </source>
</evidence>
<dbReference type="Gene3D" id="1.20.810.10">
    <property type="entry name" value="Cytochrome Bc1 Complex, Chain C"/>
    <property type="match status" value="1"/>
</dbReference>
<evidence type="ECO:0000256" key="16">
    <source>
        <dbReference type="ARBA" id="ARBA00023136"/>
    </source>
</evidence>
<dbReference type="GO" id="GO:0016491">
    <property type="term" value="F:oxidoreductase activity"/>
    <property type="evidence" value="ECO:0007669"/>
    <property type="project" value="UniProtKB-UniRule"/>
</dbReference>
<keyword evidence="8 19" id="KW-0812">Transmembrane</keyword>
<protein>
    <recommendedName>
        <fullName evidence="4 19">Cytochrome b</fullName>
    </recommendedName>
</protein>
<dbReference type="InterPro" id="IPR048259">
    <property type="entry name" value="Cytochrome_b_N_euk/bac"/>
</dbReference>
<evidence type="ECO:0000256" key="9">
    <source>
        <dbReference type="ARBA" id="ARBA00022723"/>
    </source>
</evidence>
<evidence type="ECO:0000256" key="11">
    <source>
        <dbReference type="ARBA" id="ARBA00022982"/>
    </source>
</evidence>
<keyword evidence="9 18" id="KW-0479">Metal-binding</keyword>
<dbReference type="GO" id="GO:0046872">
    <property type="term" value="F:metal ion binding"/>
    <property type="evidence" value="ECO:0007669"/>
    <property type="project" value="UniProtKB-UniRule"/>
</dbReference>
<comment type="cofactor">
    <cofactor evidence="19">
        <name>heme b</name>
        <dbReference type="ChEBI" id="CHEBI:60344"/>
    </cofactor>
    <text evidence="19">Binds 2 heme groups non-covalently.</text>
</comment>
<accession>A0A0A6ZL32</accession>
<gene>
    <name evidence="22" type="primary">CYTB</name>
</gene>
<evidence type="ECO:0000313" key="22">
    <source>
        <dbReference type="EMBL" id="AHA52486.1"/>
    </source>
</evidence>
<keyword evidence="15 19" id="KW-0496">Mitochondrion</keyword>
<dbReference type="SUPFAM" id="SSF81648">
    <property type="entry name" value="a domain/subunit of cytochrome bc1 complex (Ubiquinol-cytochrome c reductase)"/>
    <property type="match status" value="1"/>
</dbReference>
<sequence>MVKKKINFIYNDMLIKLINDSLVKLPTPMNITIMWNFGSLLGLCMLIQVLTGLFLTMHYVSNINYSFFSIIHIMQDVNYGWMIRLIHMNGASVFFICVYMHIGRGIYYGSYKFIMVWFIGVLILLLMMGTAFMGYVLPWGQMSFWGATVITNLLSALPFIGQMLVEWLWGGFSVDNPTLNRFYTFHFFLPFILMFMIILHLMYLHETGSNNPLGLFSNFYKIKFNNYFILKDLVGFMILLYLLMLIVLEYPYVLGDPENFIMANSMVTPIHIQPEWYFLFAYTILRSIPDKMIGVLALLFSILVLLLMPFLNMNKFKGISNYFLSKIYFWFFLSIVILLTLLGAQPVEYPYIGFSQYCTILYFSYFYIDPVMKFFFDWMLNL</sequence>
<keyword evidence="7 19" id="KW-0679">Respiratory chain</keyword>
<dbReference type="Pfam" id="PF00033">
    <property type="entry name" value="Cytochrome_B"/>
    <property type="match status" value="1"/>
</dbReference>
<keyword evidence="10" id="KW-0999">Mitochondrion inner membrane</keyword>
<feature type="transmembrane region" description="Helical" evidence="19">
    <location>
        <begin position="185"/>
        <end position="204"/>
    </location>
</feature>
<dbReference type="EMBL" id="KF385869">
    <property type="protein sequence ID" value="AHA52486.1"/>
    <property type="molecule type" value="Genomic_DNA"/>
</dbReference>
<comment type="function">
    <text evidence="1 19">Component of the ubiquinol-cytochrome c reductase complex (complex III or cytochrome b-c1 complex) that is part of the mitochondrial respiratory chain. The b-c1 complex mediates electron transfer from ubiquinol to cytochrome c. Contributes to the generation of a proton gradient across the mitochondrial membrane that is then used for ATP synthesis.</text>
</comment>
<keyword evidence="5 19" id="KW-0813">Transport</keyword>
<feature type="transmembrane region" description="Helical" evidence="19">
    <location>
        <begin position="323"/>
        <end position="343"/>
    </location>
</feature>
<keyword evidence="11 19" id="KW-0249">Electron transport</keyword>
<evidence type="ECO:0000259" key="21">
    <source>
        <dbReference type="PROSITE" id="PS51003"/>
    </source>
</evidence>
<feature type="transmembrane region" description="Helical" evidence="19">
    <location>
        <begin position="81"/>
        <end position="102"/>
    </location>
</feature>
<dbReference type="InterPro" id="IPR005797">
    <property type="entry name" value="Cyt_b/b6_N"/>
</dbReference>
<dbReference type="PANTHER" id="PTHR19271:SF16">
    <property type="entry name" value="CYTOCHROME B"/>
    <property type="match status" value="1"/>
</dbReference>
<evidence type="ECO:0000256" key="17">
    <source>
        <dbReference type="PIRSR" id="PIRSR038885-1"/>
    </source>
</evidence>
<dbReference type="SUPFAM" id="SSF81342">
    <property type="entry name" value="Transmembrane di-heme cytochromes"/>
    <property type="match status" value="1"/>
</dbReference>
<feature type="binding site" description="axial binding residue" evidence="18">
    <location>
        <position position="101"/>
    </location>
    <ligand>
        <name>heme b</name>
        <dbReference type="ChEBI" id="CHEBI:60344"/>
        <label>b566</label>
    </ligand>
    <ligandPart>
        <name>Fe</name>
        <dbReference type="ChEBI" id="CHEBI:18248"/>
    </ligandPart>
</feature>
<dbReference type="PROSITE" id="PS51003">
    <property type="entry name" value="CYTB_CTER"/>
    <property type="match status" value="1"/>
</dbReference>
<comment type="similarity">
    <text evidence="19">Belongs to the cytochrome b family.</text>
</comment>
<evidence type="ECO:0000256" key="18">
    <source>
        <dbReference type="PIRSR" id="PIRSR038885-2"/>
    </source>
</evidence>
<dbReference type="PANTHER" id="PTHR19271">
    <property type="entry name" value="CYTOCHROME B"/>
    <property type="match status" value="1"/>
</dbReference>
<evidence type="ECO:0000259" key="20">
    <source>
        <dbReference type="PROSITE" id="PS51002"/>
    </source>
</evidence>
<evidence type="ECO:0000256" key="10">
    <source>
        <dbReference type="ARBA" id="ARBA00022792"/>
    </source>
</evidence>
<feature type="binding site" description="axial binding residue" evidence="18">
    <location>
        <position position="87"/>
    </location>
    <ligand>
        <name>heme b</name>
        <dbReference type="ChEBI" id="CHEBI:60344"/>
        <label>b562</label>
    </ligand>
    <ligandPart>
        <name>Fe</name>
        <dbReference type="ChEBI" id="CHEBI:18248"/>
    </ligandPart>
</feature>
<feature type="domain" description="Cytochrome b/b6 N-terminal region profile" evidence="20">
    <location>
        <begin position="5"/>
        <end position="213"/>
    </location>
</feature>
<evidence type="ECO:0000256" key="2">
    <source>
        <dbReference type="ARBA" id="ARBA00004448"/>
    </source>
</evidence>
<geneLocation type="mitochondrion" evidence="22"/>
<feature type="binding site" description="axial binding residue" evidence="18">
    <location>
        <position position="186"/>
    </location>
    <ligand>
        <name>heme b</name>
        <dbReference type="ChEBI" id="CHEBI:60344"/>
        <label>b562</label>
    </ligand>
    <ligandPart>
        <name>Fe</name>
        <dbReference type="ChEBI" id="CHEBI:18248"/>
    </ligandPart>
</feature>
<keyword evidence="12 19" id="KW-1133">Transmembrane helix</keyword>
<comment type="subcellular location">
    <subcellularLocation>
        <location evidence="2">Mitochondrion inner membrane</location>
        <topology evidence="2">Multi-pass membrane protein</topology>
    </subcellularLocation>
</comment>
<keyword evidence="16 19" id="KW-0472">Membrane</keyword>
<keyword evidence="13 18" id="KW-0408">Iron</keyword>
<evidence type="ECO:0000256" key="12">
    <source>
        <dbReference type="ARBA" id="ARBA00022989"/>
    </source>
</evidence>
<organism evidence="22">
    <name type="scientific">Capitonius sp. QL-2013</name>
    <dbReference type="NCBI Taxonomy" id="1421593"/>
    <lineage>
        <taxon>Eukaryota</taxon>
        <taxon>Metazoa</taxon>
        <taxon>Ecdysozoa</taxon>
        <taxon>Arthropoda</taxon>
        <taxon>Hexapoda</taxon>
        <taxon>Insecta</taxon>
        <taxon>Pterygota</taxon>
        <taxon>Neoptera</taxon>
        <taxon>Endopterygota</taxon>
        <taxon>Hymenoptera</taxon>
        <taxon>Apocrita</taxon>
        <taxon>Ichneumonoidea</taxon>
        <taxon>Braconidae</taxon>
        <taxon>Cenocoeliinae</taxon>
        <taxon>Capitonius</taxon>
    </lineage>
</organism>
<evidence type="ECO:0000256" key="7">
    <source>
        <dbReference type="ARBA" id="ARBA00022660"/>
    </source>
</evidence>
<name>A0A0A6ZL32_9HYME</name>
<evidence type="ECO:0000256" key="19">
    <source>
        <dbReference type="RuleBase" id="RU362117"/>
    </source>
</evidence>
<dbReference type="Pfam" id="PF00032">
    <property type="entry name" value="Cytochrom_B_C"/>
    <property type="match status" value="1"/>
</dbReference>
<dbReference type="PIRSF" id="PIRSF038885">
    <property type="entry name" value="COB"/>
    <property type="match status" value="1"/>
</dbReference>
<feature type="transmembrane region" description="Helical" evidence="19">
    <location>
        <begin position="349"/>
        <end position="368"/>
    </location>
</feature>
<evidence type="ECO:0000256" key="13">
    <source>
        <dbReference type="ARBA" id="ARBA00023004"/>
    </source>
</evidence>
<dbReference type="InterPro" id="IPR036150">
    <property type="entry name" value="Cyt_b/b6_C_sf"/>
</dbReference>
<feature type="binding site" description="axial binding residue" evidence="18">
    <location>
        <position position="200"/>
    </location>
    <ligand>
        <name>heme b</name>
        <dbReference type="ChEBI" id="CHEBI:60344"/>
        <label>b566</label>
    </ligand>
    <ligandPart>
        <name>Fe</name>
        <dbReference type="ChEBI" id="CHEBI:18248"/>
    </ligandPart>
</feature>
<evidence type="ECO:0000256" key="6">
    <source>
        <dbReference type="ARBA" id="ARBA00022617"/>
    </source>
</evidence>
<keyword evidence="14" id="KW-0830">Ubiquinone</keyword>
<dbReference type="PROSITE" id="PS51002">
    <property type="entry name" value="CYTB_NTER"/>
    <property type="match status" value="1"/>
</dbReference>
<proteinExistence type="inferred from homology"/>
<feature type="transmembrane region" description="Helical" evidence="19">
    <location>
        <begin position="224"/>
        <end position="248"/>
    </location>
</feature>
<feature type="transmembrane region" description="Helical" evidence="19">
    <location>
        <begin position="33"/>
        <end position="60"/>
    </location>
</feature>
<evidence type="ECO:0000256" key="5">
    <source>
        <dbReference type="ARBA" id="ARBA00022448"/>
    </source>
</evidence>
<feature type="domain" description="Cytochrome b/b6 C-terminal region profile" evidence="21">
    <location>
        <begin position="214"/>
        <end position="382"/>
    </location>
</feature>
<evidence type="ECO:0000256" key="3">
    <source>
        <dbReference type="ARBA" id="ARBA00011649"/>
    </source>
</evidence>
<dbReference type="GO" id="GO:0008121">
    <property type="term" value="F:quinol-cytochrome-c reductase activity"/>
    <property type="evidence" value="ECO:0007669"/>
    <property type="project" value="InterPro"/>
</dbReference>
<dbReference type="InterPro" id="IPR027387">
    <property type="entry name" value="Cytb/b6-like_sf"/>
</dbReference>
<evidence type="ECO:0000256" key="8">
    <source>
        <dbReference type="ARBA" id="ARBA00022692"/>
    </source>
</evidence>
<dbReference type="InterPro" id="IPR030689">
    <property type="entry name" value="Cytochrome_b"/>
</dbReference>
<evidence type="ECO:0000256" key="14">
    <source>
        <dbReference type="ARBA" id="ARBA00023075"/>
    </source>
</evidence>
<reference evidence="22" key="1">
    <citation type="submission" date="2013-07" db="EMBL/GenBank/DDBJ databases">
        <title>The comparative mitochondrial genomes from Braconidae subfamilies and the phylogeny of the Hymenoptera.</title>
        <authorList>
            <person name="Li Q."/>
            <person name="Wei S.J."/>
            <person name="Chen X.X."/>
        </authorList>
    </citation>
    <scope>NUCLEOTIDE SEQUENCE</scope>
</reference>
<dbReference type="GO" id="GO:0005743">
    <property type="term" value="C:mitochondrial inner membrane"/>
    <property type="evidence" value="ECO:0007669"/>
    <property type="project" value="UniProtKB-SubCell"/>
</dbReference>
<dbReference type="GO" id="GO:0045275">
    <property type="term" value="C:respiratory chain complex III"/>
    <property type="evidence" value="ECO:0007669"/>
    <property type="project" value="InterPro"/>
</dbReference>
<feature type="transmembrane region" description="Helical" evidence="19">
    <location>
        <begin position="114"/>
        <end position="137"/>
    </location>
</feature>
<feature type="transmembrane region" description="Helical" evidence="19">
    <location>
        <begin position="144"/>
        <end position="165"/>
    </location>
</feature>
<dbReference type="CDD" id="cd00284">
    <property type="entry name" value="Cytochrome_b_N"/>
    <property type="match status" value="1"/>
</dbReference>
<dbReference type="AlphaFoldDB" id="A0A0A6ZL32"/>